<keyword evidence="3" id="KW-1134">Transmembrane beta strand</keyword>
<feature type="domain" description="TonB-dependent receptor plug" evidence="9">
    <location>
        <begin position="165"/>
        <end position="237"/>
    </location>
</feature>
<keyword evidence="4" id="KW-0812">Transmembrane</keyword>
<dbReference type="InterPro" id="IPR013784">
    <property type="entry name" value="Carb-bd-like_fold"/>
</dbReference>
<keyword evidence="5" id="KW-0472">Membrane</keyword>
<accession>A0A8J6Y7E6</accession>
<organism evidence="11 12">
    <name type="scientific">Candidatus Polarisedimenticola svalbardensis</name>
    <dbReference type="NCBI Taxonomy" id="2886004"/>
    <lineage>
        <taxon>Bacteria</taxon>
        <taxon>Pseudomonadati</taxon>
        <taxon>Acidobacteriota</taxon>
        <taxon>Candidatus Polarisedimenticolia</taxon>
        <taxon>Candidatus Polarisedimenticolales</taxon>
        <taxon>Candidatus Polarisedimenticolaceae</taxon>
        <taxon>Candidatus Polarisedimenticola</taxon>
    </lineage>
</organism>
<dbReference type="SUPFAM" id="SSF56935">
    <property type="entry name" value="Porins"/>
    <property type="match status" value="1"/>
</dbReference>
<keyword evidence="6" id="KW-0998">Cell outer membrane</keyword>
<dbReference type="InterPro" id="IPR037066">
    <property type="entry name" value="Plug_dom_sf"/>
</dbReference>
<evidence type="ECO:0000256" key="1">
    <source>
        <dbReference type="ARBA" id="ARBA00004571"/>
    </source>
</evidence>
<dbReference type="GO" id="GO:0009279">
    <property type="term" value="C:cell outer membrane"/>
    <property type="evidence" value="ECO:0007669"/>
    <property type="project" value="UniProtKB-SubCell"/>
</dbReference>
<feature type="chain" id="PRO_5035288968" evidence="8">
    <location>
        <begin position="25"/>
        <end position="977"/>
    </location>
</feature>
<dbReference type="GO" id="GO:0030246">
    <property type="term" value="F:carbohydrate binding"/>
    <property type="evidence" value="ECO:0007669"/>
    <property type="project" value="InterPro"/>
</dbReference>
<feature type="domain" description="TonB-dependent transporter Oar-like beta-barrel" evidence="10">
    <location>
        <begin position="334"/>
        <end position="910"/>
    </location>
</feature>
<evidence type="ECO:0000259" key="10">
    <source>
        <dbReference type="Pfam" id="PF25183"/>
    </source>
</evidence>
<evidence type="ECO:0000256" key="8">
    <source>
        <dbReference type="SAM" id="SignalP"/>
    </source>
</evidence>
<evidence type="ECO:0000256" key="6">
    <source>
        <dbReference type="ARBA" id="ARBA00023237"/>
    </source>
</evidence>
<dbReference type="InterPro" id="IPR039426">
    <property type="entry name" value="TonB-dep_rcpt-like"/>
</dbReference>
<evidence type="ECO:0000313" key="11">
    <source>
        <dbReference type="EMBL" id="MBD3868675.1"/>
    </source>
</evidence>
<proteinExistence type="predicted"/>
<gene>
    <name evidence="11" type="ORF">IFK94_11170</name>
</gene>
<keyword evidence="2" id="KW-0813">Transport</keyword>
<feature type="signal peptide" evidence="8">
    <location>
        <begin position="1"/>
        <end position="24"/>
    </location>
</feature>
<evidence type="ECO:0000259" key="9">
    <source>
        <dbReference type="Pfam" id="PF07715"/>
    </source>
</evidence>
<protein>
    <submittedName>
        <fullName evidence="11">TonB-dependent receptor</fullName>
    </submittedName>
</protein>
<dbReference type="SUPFAM" id="SSF49452">
    <property type="entry name" value="Starch-binding domain-like"/>
    <property type="match status" value="1"/>
</dbReference>
<comment type="caution">
    <text evidence="11">The sequence shown here is derived from an EMBL/GenBank/DDBJ whole genome shotgun (WGS) entry which is preliminary data.</text>
</comment>
<dbReference type="PANTHER" id="PTHR30069:SF46">
    <property type="entry name" value="OAR PROTEIN"/>
    <property type="match status" value="1"/>
</dbReference>
<comment type="subcellular location">
    <subcellularLocation>
        <location evidence="1">Cell outer membrane</location>
        <topology evidence="1">Multi-pass membrane protein</topology>
    </subcellularLocation>
</comment>
<feature type="region of interest" description="Disordered" evidence="7">
    <location>
        <begin position="873"/>
        <end position="901"/>
    </location>
</feature>
<keyword evidence="8" id="KW-0732">Signal</keyword>
<evidence type="ECO:0000256" key="2">
    <source>
        <dbReference type="ARBA" id="ARBA00022448"/>
    </source>
</evidence>
<dbReference type="Gene3D" id="2.40.170.20">
    <property type="entry name" value="TonB-dependent receptor, beta-barrel domain"/>
    <property type="match status" value="1"/>
</dbReference>
<dbReference type="InterPro" id="IPR012910">
    <property type="entry name" value="Plug_dom"/>
</dbReference>
<dbReference type="Proteomes" id="UP000648239">
    <property type="component" value="Unassembled WGS sequence"/>
</dbReference>
<dbReference type="Pfam" id="PF07715">
    <property type="entry name" value="Plug"/>
    <property type="match status" value="1"/>
</dbReference>
<dbReference type="Gene3D" id="2.170.130.10">
    <property type="entry name" value="TonB-dependent receptor, plug domain"/>
    <property type="match status" value="1"/>
</dbReference>
<dbReference type="AlphaFoldDB" id="A0A8J6Y7E6"/>
<dbReference type="GO" id="GO:0044718">
    <property type="term" value="P:siderophore transmembrane transport"/>
    <property type="evidence" value="ECO:0007669"/>
    <property type="project" value="TreeGrafter"/>
</dbReference>
<dbReference type="Pfam" id="PF13620">
    <property type="entry name" value="CarboxypepD_reg"/>
    <property type="match status" value="1"/>
</dbReference>
<dbReference type="Pfam" id="PF25183">
    <property type="entry name" value="OMP_b-brl_4"/>
    <property type="match status" value="1"/>
</dbReference>
<dbReference type="EMBL" id="JACXWD010000039">
    <property type="protein sequence ID" value="MBD3868675.1"/>
    <property type="molecule type" value="Genomic_DNA"/>
</dbReference>
<dbReference type="InterPro" id="IPR057601">
    <property type="entry name" value="Oar-like_b-barrel"/>
</dbReference>
<evidence type="ECO:0000256" key="4">
    <source>
        <dbReference type="ARBA" id="ARBA00022692"/>
    </source>
</evidence>
<evidence type="ECO:0000313" key="12">
    <source>
        <dbReference type="Proteomes" id="UP000648239"/>
    </source>
</evidence>
<reference evidence="11 12" key="1">
    <citation type="submission" date="2020-08" db="EMBL/GenBank/DDBJ databases">
        <title>Acidobacteriota in marine sediments use diverse sulfur dissimilation pathways.</title>
        <authorList>
            <person name="Wasmund K."/>
        </authorList>
    </citation>
    <scope>NUCLEOTIDE SEQUENCE [LARGE SCALE GENOMIC DNA]</scope>
    <source>
        <strain evidence="11">MAG AM4</strain>
    </source>
</reference>
<dbReference type="PANTHER" id="PTHR30069">
    <property type="entry name" value="TONB-DEPENDENT OUTER MEMBRANE RECEPTOR"/>
    <property type="match status" value="1"/>
</dbReference>
<dbReference type="InterPro" id="IPR036942">
    <property type="entry name" value="Beta-barrel_TonB_sf"/>
</dbReference>
<dbReference type="Gene3D" id="2.60.40.1120">
    <property type="entry name" value="Carboxypeptidase-like, regulatory domain"/>
    <property type="match status" value="1"/>
</dbReference>
<keyword evidence="11" id="KW-0675">Receptor</keyword>
<evidence type="ECO:0000256" key="3">
    <source>
        <dbReference type="ARBA" id="ARBA00022452"/>
    </source>
</evidence>
<dbReference type="GO" id="GO:0015344">
    <property type="term" value="F:siderophore uptake transmembrane transporter activity"/>
    <property type="evidence" value="ECO:0007669"/>
    <property type="project" value="TreeGrafter"/>
</dbReference>
<name>A0A8J6Y7E6_9BACT</name>
<sequence length="977" mass="105326">MIPGFRTVALALATTILAALPAMAQSTSGQLDGKVVDGRGGVVAAAVVQVRSGTTGMVRTAITDADGRFTVQELEPGGWTAVARSSDGKLSDSHSFELSLQQTVRIRLQIGEGLTETVLVEADTALIDSKRTGGELRIGRGVAAALPMAGDAVLDLAMLDASVKQTAANQYSGEIGSAFVINGQSGRANTFLVDGMDNNDQTSGTNLNSSFSQQAIREFVILTDSYSAEYGRATGGVVNFITERGTNEASGLVALNGANNSWGETGDMIDRLPAQPGQSESSSNFGASFSIGGPLKKDKAFYYLSADHYENNLVSPYIGRDRDGVVGGWIVAPNRNDSLFLRTDFNLGESTFLMTRLSLNDRKTSDLLVGGRITPETGFQVEERDVQFAASLKTIISQKMIHEIRFLAGDSTFSQHAGSDRPGVERPGGLFGGNSLNRQERAESRFQIVDNLTLVAGNHTMKFGVDIMHSTTDLRAWFNPNGNFLYETDQPFEPGDGFELFVTDCLRASGPRPCEGVPGVDDDGDGLIDEPADKSTYPIAFIYIDGQPRAEIRDLRVSAFAQDSWQATPGFLLDYGLRYELSTFTLPAELAVPSSIPNGGAGKDTDNIAPRFGFTWQPEGNENWVVRGGAGIYYDKLVLAFPGVAAITSGTRIGILPIQGLTFEIDENLVEDLGVEVLFPELAFPDEFVMRFSTGTEMDTPYSVQYSLGFDRRLGRGAAFTAKAVRQLGYHIPLMRDLNPVVNIIRPPDDPEGAGIPIHRDSRFGSIAAVVTEGRSWYSGLNLGFKLRTRNSWATMSYTWSKAEDMGPDPLKGGIYLPPNSDNLGLERSLSDFDARHRIVLAAETPLPFMGLRGSVVMQYSSGIPFNITTGADDNQDGILSDRPEGVGRNSGENTDLGDGRRFHQPSFSQVDLKLTKPFVYGDGERAAEAYLQILNLLHSDNGGLVQGQLNNPAFLGQPGLLAGPSRIVELGIRLGF</sequence>
<evidence type="ECO:0000256" key="5">
    <source>
        <dbReference type="ARBA" id="ARBA00023136"/>
    </source>
</evidence>
<evidence type="ECO:0000256" key="7">
    <source>
        <dbReference type="SAM" id="MobiDB-lite"/>
    </source>
</evidence>